<dbReference type="OrthoDB" id="2289628at2759"/>
<dbReference type="GO" id="GO:0005689">
    <property type="term" value="C:U12-type spliceosomal complex"/>
    <property type="evidence" value="ECO:0007669"/>
    <property type="project" value="TreeGrafter"/>
</dbReference>
<dbReference type="Pfam" id="PF16021">
    <property type="entry name" value="PDCD7"/>
    <property type="match status" value="1"/>
</dbReference>
<proteinExistence type="predicted"/>
<feature type="compositionally biased region" description="Basic and acidic residues" evidence="2">
    <location>
        <begin position="137"/>
        <end position="148"/>
    </location>
</feature>
<organism evidence="3 4">
    <name type="scientific">Synaphobranchus kaupii</name>
    <name type="common">Kaup's arrowtooth eel</name>
    <dbReference type="NCBI Taxonomy" id="118154"/>
    <lineage>
        <taxon>Eukaryota</taxon>
        <taxon>Metazoa</taxon>
        <taxon>Chordata</taxon>
        <taxon>Craniata</taxon>
        <taxon>Vertebrata</taxon>
        <taxon>Euteleostomi</taxon>
        <taxon>Actinopterygii</taxon>
        <taxon>Neopterygii</taxon>
        <taxon>Teleostei</taxon>
        <taxon>Anguilliformes</taxon>
        <taxon>Synaphobranchidae</taxon>
        <taxon>Synaphobranchus</taxon>
    </lineage>
</organism>
<keyword evidence="1" id="KW-0175">Coiled coil</keyword>
<feature type="region of interest" description="Disordered" evidence="2">
    <location>
        <begin position="1"/>
        <end position="65"/>
    </location>
</feature>
<dbReference type="AlphaFoldDB" id="A0A9Q1IHT9"/>
<evidence type="ECO:0008006" key="5">
    <source>
        <dbReference type="Google" id="ProtNLM"/>
    </source>
</evidence>
<dbReference type="InterPro" id="IPR052831">
    <property type="entry name" value="Apoptosis_promoter"/>
</dbReference>
<dbReference type="InterPro" id="IPR031974">
    <property type="entry name" value="PDCD7"/>
</dbReference>
<name>A0A9Q1IHT9_SYNKA</name>
<feature type="coiled-coil region" evidence="1">
    <location>
        <begin position="364"/>
        <end position="393"/>
    </location>
</feature>
<reference evidence="3" key="1">
    <citation type="journal article" date="2023" name="Science">
        <title>Genome structures resolve the early diversification of teleost fishes.</title>
        <authorList>
            <person name="Parey E."/>
            <person name="Louis A."/>
            <person name="Montfort J."/>
            <person name="Bouchez O."/>
            <person name="Roques C."/>
            <person name="Iampietro C."/>
            <person name="Lluch J."/>
            <person name="Castinel A."/>
            <person name="Donnadieu C."/>
            <person name="Desvignes T."/>
            <person name="Floi Bucao C."/>
            <person name="Jouanno E."/>
            <person name="Wen M."/>
            <person name="Mejri S."/>
            <person name="Dirks R."/>
            <person name="Jansen H."/>
            <person name="Henkel C."/>
            <person name="Chen W.J."/>
            <person name="Zahm M."/>
            <person name="Cabau C."/>
            <person name="Klopp C."/>
            <person name="Thompson A.W."/>
            <person name="Robinson-Rechavi M."/>
            <person name="Braasch I."/>
            <person name="Lecointre G."/>
            <person name="Bobe J."/>
            <person name="Postlethwait J.H."/>
            <person name="Berthelot C."/>
            <person name="Roest Crollius H."/>
            <person name="Guiguen Y."/>
        </authorList>
    </citation>
    <scope>NUCLEOTIDE SEQUENCE</scope>
    <source>
        <strain evidence="3">WJC10195</strain>
    </source>
</reference>
<dbReference type="EMBL" id="JAINUF010000016">
    <property type="protein sequence ID" value="KAJ8340337.1"/>
    <property type="molecule type" value="Genomic_DNA"/>
</dbReference>
<accession>A0A9Q1IHT9</accession>
<evidence type="ECO:0000256" key="1">
    <source>
        <dbReference type="SAM" id="Coils"/>
    </source>
</evidence>
<evidence type="ECO:0000313" key="3">
    <source>
        <dbReference type="EMBL" id="KAJ8340337.1"/>
    </source>
</evidence>
<gene>
    <name evidence="3" type="ORF">SKAU_G00349700</name>
</gene>
<sequence length="604" mass="69679">MEKTPFQRFPDGLQQSSNSGYLDPNVCDMRSGAFPQPPLPQPPYDSPGAFRSTSDAPGGFWSGPSIYQQQNQLAPVNSQMFNYVQTEWSTAPPAIGHGRDGYRPPFPQQHSFNMGHQNATIPDFDPTRPPPSLYESQPHRLDDRKGLDTDSFSRPPLDYMQREVSAKQWHQGSDLRPHSQLGAPHFNRHLDEHQAYPNSGPPIQPGFQHYQRQNNQSQVSRCSTDHQTHNERWHQQAYQCSQGSGNSKEIQPSFSDAEAKQKQMDKQWLVNFLLNRKTAKSTTPQQKRDKPCISQVKETLYSAARLVSELSIACEKLKENVENEKVWTESYSKAVAIKSALLEKLNIFSDPAYVESVKNKLAFISKKRLRNRRKKRERVEEEKEEDARAAQREAAIDKWRLKRIQQVEDKKMELEMKKAADSVLSEVRKKQADAKRMLDILRSLEKLRKLRKEAAGRKGVFPEKEADEVFEGHVDRLRKLIRKRTAVYAAEEKALRVMLEGEQEEERKREKEKLQKKEREKFLQKKLEVETMLFGAEMHPDHPLQPFKQCYTQAEHSLHALIQIRGDWDAYLVPADHPDGSFIPQGWVLPEPPSDDTWASALEK</sequence>
<dbReference type="PANTHER" id="PTHR48190:SF2">
    <property type="entry name" value="PROGRAMMED CELL DEATH PROTEIN 7"/>
    <property type="match status" value="1"/>
</dbReference>
<keyword evidence="4" id="KW-1185">Reference proteome</keyword>
<evidence type="ECO:0000256" key="2">
    <source>
        <dbReference type="SAM" id="MobiDB-lite"/>
    </source>
</evidence>
<feature type="compositionally biased region" description="Polar residues" evidence="2">
    <location>
        <begin position="108"/>
        <end position="120"/>
    </location>
</feature>
<feature type="compositionally biased region" description="Pro residues" evidence="2">
    <location>
        <begin position="35"/>
        <end position="45"/>
    </location>
</feature>
<feature type="region of interest" description="Disordered" evidence="2">
    <location>
        <begin position="107"/>
        <end position="156"/>
    </location>
</feature>
<evidence type="ECO:0000313" key="4">
    <source>
        <dbReference type="Proteomes" id="UP001152622"/>
    </source>
</evidence>
<protein>
    <recommendedName>
        <fullName evidence="5">Programmed cell death 7</fullName>
    </recommendedName>
</protein>
<comment type="caution">
    <text evidence="3">The sequence shown here is derived from an EMBL/GenBank/DDBJ whole genome shotgun (WGS) entry which is preliminary data.</text>
</comment>
<dbReference type="PANTHER" id="PTHR48190">
    <property type="entry name" value="PROGRAMMED CELL DEATH PROTEIN 7"/>
    <property type="match status" value="1"/>
</dbReference>
<dbReference type="Proteomes" id="UP001152622">
    <property type="component" value="Chromosome 16"/>
</dbReference>